<dbReference type="InterPro" id="IPR013325">
    <property type="entry name" value="RNA_pol_sigma_r2"/>
</dbReference>
<comment type="similarity">
    <text evidence="1">Belongs to the sigma-70 factor family. ECF subfamily.</text>
</comment>
<name>A0A366HAK3_9BURK</name>
<feature type="domain" description="RNA polymerase sigma-70 region 2" evidence="5">
    <location>
        <begin position="33"/>
        <end position="100"/>
    </location>
</feature>
<proteinExistence type="inferred from homology"/>
<dbReference type="Pfam" id="PF04542">
    <property type="entry name" value="Sigma70_r2"/>
    <property type="match status" value="1"/>
</dbReference>
<dbReference type="GO" id="GO:0006352">
    <property type="term" value="P:DNA-templated transcription initiation"/>
    <property type="evidence" value="ECO:0007669"/>
    <property type="project" value="InterPro"/>
</dbReference>
<accession>A0A366HAK3</accession>
<evidence type="ECO:0000256" key="2">
    <source>
        <dbReference type="ARBA" id="ARBA00023015"/>
    </source>
</evidence>
<dbReference type="EMBL" id="QNRQ01000006">
    <property type="protein sequence ID" value="RBP38746.1"/>
    <property type="molecule type" value="Genomic_DNA"/>
</dbReference>
<organism evidence="7 8">
    <name type="scientific">Eoetvoesiella caeni</name>
    <dbReference type="NCBI Taxonomy" id="645616"/>
    <lineage>
        <taxon>Bacteria</taxon>
        <taxon>Pseudomonadati</taxon>
        <taxon>Pseudomonadota</taxon>
        <taxon>Betaproteobacteria</taxon>
        <taxon>Burkholderiales</taxon>
        <taxon>Alcaligenaceae</taxon>
        <taxon>Eoetvoesiella</taxon>
    </lineage>
</organism>
<dbReference type="OrthoDB" id="9780326at2"/>
<dbReference type="InterPro" id="IPR013249">
    <property type="entry name" value="RNA_pol_sigma70_r4_t2"/>
</dbReference>
<dbReference type="GO" id="GO:0003677">
    <property type="term" value="F:DNA binding"/>
    <property type="evidence" value="ECO:0007669"/>
    <property type="project" value="InterPro"/>
</dbReference>
<dbReference type="SUPFAM" id="SSF88659">
    <property type="entry name" value="Sigma3 and sigma4 domains of RNA polymerase sigma factors"/>
    <property type="match status" value="1"/>
</dbReference>
<dbReference type="PANTHER" id="PTHR43133">
    <property type="entry name" value="RNA POLYMERASE ECF-TYPE SIGMA FACTO"/>
    <property type="match status" value="1"/>
</dbReference>
<dbReference type="Gene3D" id="1.10.10.10">
    <property type="entry name" value="Winged helix-like DNA-binding domain superfamily/Winged helix DNA-binding domain"/>
    <property type="match status" value="1"/>
</dbReference>
<dbReference type="PANTHER" id="PTHR43133:SF51">
    <property type="entry name" value="RNA POLYMERASE SIGMA FACTOR"/>
    <property type="match status" value="1"/>
</dbReference>
<dbReference type="SUPFAM" id="SSF88946">
    <property type="entry name" value="Sigma2 domain of RNA polymerase sigma factors"/>
    <property type="match status" value="1"/>
</dbReference>
<evidence type="ECO:0000313" key="8">
    <source>
        <dbReference type="Proteomes" id="UP000253628"/>
    </source>
</evidence>
<dbReference type="NCBIfam" id="NF008888">
    <property type="entry name" value="PRK11922.1"/>
    <property type="match status" value="1"/>
</dbReference>
<dbReference type="RefSeq" id="WP_113933530.1">
    <property type="nucleotide sequence ID" value="NZ_JACCEU010000007.1"/>
</dbReference>
<sequence>MPLTLVQPPELPAGDTELAQCVAQGDRRALVLLMRRYNQRLYRVARGILRNEADAEEAVQEAFYLAFCAMAKFRGDSSLSTWLTRIVVNESTRRLRKSKRLSTWLEFNDDLEPFDDGSREGYNGTRPDQPEQAMARLEMRRLIEAKIDALPSEFRTVFIMRAVEDLPVDEVAACLSIPASTVRTRYFRAKGLLRKMLAQEVGVGLEDAFSFAGERCDRIVAAVQARLAHMFVPPP</sequence>
<comment type="caution">
    <text evidence="7">The sequence shown here is derived from an EMBL/GenBank/DDBJ whole genome shotgun (WGS) entry which is preliminary data.</text>
</comment>
<evidence type="ECO:0000256" key="1">
    <source>
        <dbReference type="ARBA" id="ARBA00010641"/>
    </source>
</evidence>
<feature type="domain" description="RNA polymerase sigma factor 70 region 4 type 2" evidence="6">
    <location>
        <begin position="141"/>
        <end position="190"/>
    </location>
</feature>
<dbReference type="AlphaFoldDB" id="A0A366HAK3"/>
<dbReference type="InterPro" id="IPR014284">
    <property type="entry name" value="RNA_pol_sigma-70_dom"/>
</dbReference>
<dbReference type="InterPro" id="IPR036388">
    <property type="entry name" value="WH-like_DNA-bd_sf"/>
</dbReference>
<dbReference type="InterPro" id="IPR039425">
    <property type="entry name" value="RNA_pol_sigma-70-like"/>
</dbReference>
<dbReference type="NCBIfam" id="TIGR02937">
    <property type="entry name" value="sigma70-ECF"/>
    <property type="match status" value="1"/>
</dbReference>
<dbReference type="InterPro" id="IPR013324">
    <property type="entry name" value="RNA_pol_sigma_r3/r4-like"/>
</dbReference>
<protein>
    <submittedName>
        <fullName evidence="7">RNA polymerase RpoE-like sigma-24 subunit</fullName>
    </submittedName>
</protein>
<keyword evidence="8" id="KW-1185">Reference proteome</keyword>
<dbReference type="Gene3D" id="1.10.1740.10">
    <property type="match status" value="1"/>
</dbReference>
<dbReference type="Pfam" id="PF08281">
    <property type="entry name" value="Sigma70_r4_2"/>
    <property type="match status" value="1"/>
</dbReference>
<evidence type="ECO:0000313" key="7">
    <source>
        <dbReference type="EMBL" id="RBP38746.1"/>
    </source>
</evidence>
<keyword evidence="4" id="KW-0804">Transcription</keyword>
<evidence type="ECO:0000256" key="3">
    <source>
        <dbReference type="ARBA" id="ARBA00023082"/>
    </source>
</evidence>
<dbReference type="Proteomes" id="UP000253628">
    <property type="component" value="Unassembled WGS sequence"/>
</dbReference>
<dbReference type="CDD" id="cd06171">
    <property type="entry name" value="Sigma70_r4"/>
    <property type="match status" value="1"/>
</dbReference>
<keyword evidence="3" id="KW-0731">Sigma factor</keyword>
<reference evidence="7 8" key="1">
    <citation type="submission" date="2018-06" db="EMBL/GenBank/DDBJ databases">
        <title>Genomic Encyclopedia of Type Strains, Phase IV (KMG-IV): sequencing the most valuable type-strain genomes for metagenomic binning, comparative biology and taxonomic classification.</title>
        <authorList>
            <person name="Goeker M."/>
        </authorList>
    </citation>
    <scope>NUCLEOTIDE SEQUENCE [LARGE SCALE GENOMIC DNA]</scope>
    <source>
        <strain evidence="7 8">DSM 25520</strain>
    </source>
</reference>
<evidence type="ECO:0000256" key="4">
    <source>
        <dbReference type="ARBA" id="ARBA00023163"/>
    </source>
</evidence>
<evidence type="ECO:0000259" key="5">
    <source>
        <dbReference type="Pfam" id="PF04542"/>
    </source>
</evidence>
<dbReference type="InterPro" id="IPR007627">
    <property type="entry name" value="RNA_pol_sigma70_r2"/>
</dbReference>
<evidence type="ECO:0000259" key="6">
    <source>
        <dbReference type="Pfam" id="PF08281"/>
    </source>
</evidence>
<keyword evidence="2" id="KW-0805">Transcription regulation</keyword>
<dbReference type="GO" id="GO:0016987">
    <property type="term" value="F:sigma factor activity"/>
    <property type="evidence" value="ECO:0007669"/>
    <property type="project" value="UniProtKB-KW"/>
</dbReference>
<gene>
    <name evidence="7" type="ORF">DFR37_10636</name>
</gene>